<dbReference type="GO" id="GO:0005518">
    <property type="term" value="F:collagen binding"/>
    <property type="evidence" value="ECO:0007669"/>
    <property type="project" value="InterPro"/>
</dbReference>
<keyword evidence="7" id="KW-0472">Membrane</keyword>
<evidence type="ECO:0000256" key="6">
    <source>
        <dbReference type="SAM" id="MobiDB-lite"/>
    </source>
</evidence>
<protein>
    <submittedName>
        <fullName evidence="12">LPXTG-motif cell wall-anchored protein</fullName>
    </submittedName>
</protein>
<dbReference type="InterPro" id="IPR008454">
    <property type="entry name" value="Collagen-bd_Cna-like_B-typ_dom"/>
</dbReference>
<dbReference type="Gene3D" id="2.60.40.1280">
    <property type="match status" value="1"/>
</dbReference>
<reference evidence="12 13" key="1">
    <citation type="submission" date="2019-03" db="EMBL/GenBank/DDBJ databases">
        <title>Genomic Encyclopedia of Type Strains, Phase IV (KMG-IV): sequencing the most valuable type-strain genomes for metagenomic binning, comparative biology and taxonomic classification.</title>
        <authorList>
            <person name="Goeker M."/>
        </authorList>
    </citation>
    <scope>NUCLEOTIDE SEQUENCE [LARGE SCALE GENOMIC DNA]</scope>
    <source>
        <strain evidence="12 13">DSM 28867</strain>
    </source>
</reference>
<feature type="transmembrane region" description="Helical" evidence="7">
    <location>
        <begin position="1192"/>
        <end position="1211"/>
    </location>
</feature>
<proteinExistence type="predicted"/>
<feature type="signal peptide" evidence="8">
    <location>
        <begin position="1"/>
        <end position="26"/>
    </location>
</feature>
<dbReference type="InterPro" id="IPR041171">
    <property type="entry name" value="SDR_Ig"/>
</dbReference>
<feature type="compositionally biased region" description="Polar residues" evidence="6">
    <location>
        <begin position="1180"/>
        <end position="1189"/>
    </location>
</feature>
<feature type="domain" description="CNA-B" evidence="10">
    <location>
        <begin position="766"/>
        <end position="856"/>
    </location>
</feature>
<dbReference type="Pfam" id="PF05737">
    <property type="entry name" value="Collagen_bind"/>
    <property type="match status" value="1"/>
</dbReference>
<evidence type="ECO:0000256" key="2">
    <source>
        <dbReference type="ARBA" id="ARBA00022512"/>
    </source>
</evidence>
<dbReference type="RefSeq" id="WP_134169397.1">
    <property type="nucleotide sequence ID" value="NZ_SODD01000016.1"/>
</dbReference>
<organism evidence="12 13">
    <name type="scientific">Breznakia blatticola</name>
    <dbReference type="NCBI Taxonomy" id="1754012"/>
    <lineage>
        <taxon>Bacteria</taxon>
        <taxon>Bacillati</taxon>
        <taxon>Bacillota</taxon>
        <taxon>Erysipelotrichia</taxon>
        <taxon>Erysipelotrichales</taxon>
        <taxon>Erysipelotrichaceae</taxon>
        <taxon>Breznakia</taxon>
    </lineage>
</organism>
<evidence type="ECO:0000259" key="11">
    <source>
        <dbReference type="Pfam" id="PF17961"/>
    </source>
</evidence>
<evidence type="ECO:0000313" key="12">
    <source>
        <dbReference type="EMBL" id="TDW19912.1"/>
    </source>
</evidence>
<dbReference type="Gene3D" id="2.60.40.1140">
    <property type="entry name" value="Collagen-binding surface protein Cna, B-type domain"/>
    <property type="match status" value="8"/>
</dbReference>
<dbReference type="Pfam" id="PF17961">
    <property type="entry name" value="Big_8"/>
    <property type="match status" value="1"/>
</dbReference>
<feature type="compositionally biased region" description="Low complexity" evidence="6">
    <location>
        <begin position="1138"/>
        <end position="1152"/>
    </location>
</feature>
<feature type="domain" description="CNA-B" evidence="10">
    <location>
        <begin position="366"/>
        <end position="461"/>
    </location>
</feature>
<feature type="domain" description="CNA-B" evidence="10">
    <location>
        <begin position="962"/>
        <end position="1052"/>
    </location>
</feature>
<dbReference type="Proteomes" id="UP000294743">
    <property type="component" value="Unassembled WGS sequence"/>
</dbReference>
<feature type="domain" description="CNA-B" evidence="10">
    <location>
        <begin position="571"/>
        <end position="660"/>
    </location>
</feature>
<keyword evidence="7" id="KW-1133">Transmembrane helix</keyword>
<comment type="caution">
    <text evidence="12">The sequence shown here is derived from an EMBL/GenBank/DDBJ whole genome shotgun (WGS) entry which is preliminary data.</text>
</comment>
<sequence>MKKIAKLLLVFCMFLGVLGFTGETLAATNKEIPTEDFVTGGQLTDLNGVVKEWFGYYDALLVRYDFNFADAYEVNSGDTLTIQLPNELSVGNMTFDLKATDALNEEATIGTATVNKTDKTITITFNDYFEAKTGRSGYFYIGAYWDRDVIDELTKYELQFVKDGETQTVNVGKKSTVDRNEMLAKWGSQDSEDPTIINWTARINVAGADIPNAVFVDDIMDNHELIAGLEGNTYVRVDIGKIDWDEKNNPTETMLGYYTSSTTPERFTFHANNKGFTVELGDLIRGASTALPDSAIATDENRLEAKQTGLSLYVRYKTRITEEHPDGMYLNKGTLQGTGYEDESHIVFEPKLIHGGAGIGTATTTVKVLKEWEHLGNTVQPTSIEVELYQSVDGSQPTKVTGKNPVTLSATNNWYGEWTKLPLADTNGKEITYSVKEVEVPAGYTSETITNSYNDFTIRNTYIPKTSVHVEKVWEGDATHSVLRPTSVDVVLIKTVNGQNEEYKTVTLTSDTNGKWQHTWVDLPVYEGNETIVYTVEERNLTSLYTGVVTKNSENDFTITNTFVMPKTSFTVNKAWFQDAVGNRPASIEVELYTTDGAKETIIDTVTLYATSGWTYTWTDLDYYINGKDAAYFVREKTVPTNYTSEVVEDSKNNWTINNTFDMPKTSVSVNKEWVGGVEGNRPTSIDVELIATVGTTSTVKDTVTLDKNINWEYTWTNLDALSGADEIVYTVREKTVPTNYTSKVTENNTNDFTITNTFVMPKTDVSVNKLWINDNDAVRPSSVQVQLITTINGQSTCSIPETLDKDNNWSFTWRDLPMLDGTDEITYTVEEVGVPAHYTDAVIINGPNDYTITNTFEMPKTDVTVDKEWINDYAAIRPDSVEVELVATVNGVESVVETVELDESVNWTKTWTNLDLLSGADAITYSVREINIPQYYTDAVITNGPNDYTITNTFEMPKIDVTVDKEWLNDYAAIRPDSVEVELVATINGVESVVETVELDESVNWTKTWTNLDLLSGADAITYSVREINVPQYYTDAVITNKSNDYTITNTFEMPKTSVTVDKKWSNDNASVRPDSVNVRLVMNKDGEITYSDIVILSESNKWTYTWNNLDVLALDKEIVYTVEEVDVPKNYTSSVTTNDTNDYTITNTYETPKEDPKPETPGTSNPSKAPEKELIINPSKSVDTGDTTSSTPLVAMVYLSGIAILSLLLRRRKKA</sequence>
<gene>
    <name evidence="12" type="ORF">EDD63_1168</name>
</gene>
<dbReference type="InterPro" id="IPR011252">
    <property type="entry name" value="Fibrogen-bd_dom1"/>
</dbReference>
<dbReference type="AlphaFoldDB" id="A0A4R7ZQE2"/>
<name>A0A4R7ZQE2_9FIRM</name>
<dbReference type="GO" id="GO:0007155">
    <property type="term" value="P:cell adhesion"/>
    <property type="evidence" value="ECO:0007669"/>
    <property type="project" value="InterPro"/>
</dbReference>
<evidence type="ECO:0000256" key="4">
    <source>
        <dbReference type="ARBA" id="ARBA00022729"/>
    </source>
</evidence>
<evidence type="ECO:0000259" key="9">
    <source>
        <dbReference type="Pfam" id="PF05737"/>
    </source>
</evidence>
<keyword evidence="7" id="KW-0812">Transmembrane</keyword>
<dbReference type="Pfam" id="PF05738">
    <property type="entry name" value="Cna_B"/>
    <property type="match status" value="8"/>
</dbReference>
<feature type="chain" id="PRO_5020707297" evidence="8">
    <location>
        <begin position="27"/>
        <end position="1217"/>
    </location>
</feature>
<accession>A0A4R7ZQE2</accession>
<feature type="region of interest" description="Disordered" evidence="6">
    <location>
        <begin position="1133"/>
        <end position="1189"/>
    </location>
</feature>
<evidence type="ECO:0000259" key="10">
    <source>
        <dbReference type="Pfam" id="PF05738"/>
    </source>
</evidence>
<dbReference type="InterPro" id="IPR008456">
    <property type="entry name" value="Collagen-bd_dom"/>
</dbReference>
<dbReference type="OrthoDB" id="1642857at2"/>
<feature type="domain" description="CNA-B" evidence="10">
    <location>
        <begin position="1060"/>
        <end position="1150"/>
    </location>
</feature>
<dbReference type="SUPFAM" id="SSF49478">
    <property type="entry name" value="Cna protein B-type domain"/>
    <property type="match status" value="8"/>
</dbReference>
<feature type="domain" description="Collagen binding" evidence="9">
    <location>
        <begin position="181"/>
        <end position="284"/>
    </location>
</feature>
<evidence type="ECO:0000256" key="7">
    <source>
        <dbReference type="SAM" id="Phobius"/>
    </source>
</evidence>
<keyword evidence="4 8" id="KW-0732">Signal</keyword>
<evidence type="ECO:0000313" key="13">
    <source>
        <dbReference type="Proteomes" id="UP000294743"/>
    </source>
</evidence>
<evidence type="ECO:0000256" key="3">
    <source>
        <dbReference type="ARBA" id="ARBA00022525"/>
    </source>
</evidence>
<feature type="domain" description="CNA-B" evidence="10">
    <location>
        <begin position="864"/>
        <end position="954"/>
    </location>
</feature>
<dbReference type="NCBIfam" id="TIGR01167">
    <property type="entry name" value="LPXTG_anchor"/>
    <property type="match status" value="1"/>
</dbReference>
<keyword evidence="13" id="KW-1185">Reference proteome</keyword>
<dbReference type="Gene3D" id="2.60.40.740">
    <property type="match status" value="1"/>
</dbReference>
<dbReference type="EMBL" id="SODD01000016">
    <property type="protein sequence ID" value="TDW19912.1"/>
    <property type="molecule type" value="Genomic_DNA"/>
</dbReference>
<keyword evidence="5" id="KW-0572">Peptidoglycan-anchor</keyword>
<dbReference type="SUPFAM" id="SSF49401">
    <property type="entry name" value="Bacterial adhesins"/>
    <property type="match status" value="2"/>
</dbReference>
<evidence type="ECO:0000256" key="1">
    <source>
        <dbReference type="ARBA" id="ARBA00004168"/>
    </source>
</evidence>
<feature type="domain" description="SDR-like Ig" evidence="11">
    <location>
        <begin position="56"/>
        <end position="152"/>
    </location>
</feature>
<evidence type="ECO:0000256" key="8">
    <source>
        <dbReference type="SAM" id="SignalP"/>
    </source>
</evidence>
<evidence type="ECO:0000256" key="5">
    <source>
        <dbReference type="ARBA" id="ARBA00023088"/>
    </source>
</evidence>
<keyword evidence="3" id="KW-0964">Secreted</keyword>
<feature type="domain" description="CNA-B" evidence="10">
    <location>
        <begin position="668"/>
        <end position="758"/>
    </location>
</feature>
<dbReference type="InterPro" id="IPR008966">
    <property type="entry name" value="Adhesion_dom_sf"/>
</dbReference>
<feature type="domain" description="CNA-B" evidence="10">
    <location>
        <begin position="468"/>
        <end position="562"/>
    </location>
</feature>
<dbReference type="CDD" id="cd00222">
    <property type="entry name" value="CollagenBindB"/>
    <property type="match status" value="8"/>
</dbReference>
<keyword evidence="2" id="KW-0134">Cell wall</keyword>
<comment type="subcellular location">
    <subcellularLocation>
        <location evidence="1">Secreted</location>
        <location evidence="1">Cell wall</location>
        <topology evidence="1">Peptidoglycan-anchor</topology>
    </subcellularLocation>
</comment>